<dbReference type="EMBL" id="FOAF01000001">
    <property type="protein sequence ID" value="SEK99893.1"/>
    <property type="molecule type" value="Genomic_DNA"/>
</dbReference>
<evidence type="ECO:0000256" key="9">
    <source>
        <dbReference type="HAMAP-Rule" id="MF_00148"/>
    </source>
</evidence>
<accession>A0A1H7LLQ2</accession>
<name>A0A1H7LLQ2_OLID1</name>
<dbReference type="InterPro" id="IPR002043">
    <property type="entry name" value="UDG_fam1"/>
</dbReference>
<evidence type="ECO:0000259" key="12">
    <source>
        <dbReference type="SMART" id="SM00986"/>
    </source>
</evidence>
<dbReference type="NCBIfam" id="NF003589">
    <property type="entry name" value="PRK05254.1-2"/>
    <property type="match status" value="1"/>
</dbReference>
<dbReference type="FunFam" id="3.40.470.10:FF:000001">
    <property type="entry name" value="Uracil-DNA glycosylase"/>
    <property type="match status" value="1"/>
</dbReference>
<dbReference type="EC" id="3.2.2.27" evidence="4 9"/>
<comment type="subcellular location">
    <subcellularLocation>
        <location evidence="9">Cytoplasm</location>
    </subcellularLocation>
</comment>
<evidence type="ECO:0000256" key="6">
    <source>
        <dbReference type="ARBA" id="ARBA00022763"/>
    </source>
</evidence>
<evidence type="ECO:0000256" key="1">
    <source>
        <dbReference type="ARBA" id="ARBA00001400"/>
    </source>
</evidence>
<dbReference type="NCBIfam" id="TIGR00628">
    <property type="entry name" value="ung"/>
    <property type="match status" value="1"/>
</dbReference>
<evidence type="ECO:0000313" key="13">
    <source>
        <dbReference type="EMBL" id="SEK99893.1"/>
    </source>
</evidence>
<sequence length="223" mass="25476">MSITLEKSWKEVLEQEFSKPYMDKLRAFLKQEQAQYQVFPPNKLIFNAFEHTPFDQVKVVILGQDPYHNIGQAHGLSFSVQPGIAIPPSLRNMYLELSTDIDGFKIPHHGTLTKWADQGVLLLNAVLTVRAHTAASHQKKGWEIFTDMVIKELSQKREHIVFILWGNYAKQKTNLIDSSKHLIITSAHPSPLSAHNGFFGSKPYSKTNQYLINHNETPIDWSL</sequence>
<evidence type="ECO:0000256" key="2">
    <source>
        <dbReference type="ARBA" id="ARBA00002631"/>
    </source>
</evidence>
<keyword evidence="14" id="KW-1185">Reference proteome</keyword>
<evidence type="ECO:0000256" key="10">
    <source>
        <dbReference type="PROSITE-ProRule" id="PRU10072"/>
    </source>
</evidence>
<keyword evidence="7 9" id="KW-0378">Hydrolase</keyword>
<dbReference type="STRING" id="407022.SAMN05661044_01710"/>
<dbReference type="CDD" id="cd10027">
    <property type="entry name" value="UDG-F1-like"/>
    <property type="match status" value="1"/>
</dbReference>
<gene>
    <name evidence="9" type="primary">ung</name>
    <name evidence="13" type="ORF">SAMN05661044_01710</name>
</gene>
<dbReference type="PANTHER" id="PTHR11264:SF0">
    <property type="entry name" value="URACIL-DNA GLYCOSYLASE"/>
    <property type="match status" value="1"/>
</dbReference>
<comment type="catalytic activity">
    <reaction evidence="1 9 11">
        <text>Hydrolyzes single-stranded DNA or mismatched double-stranded DNA and polynucleotides, releasing free uracil.</text>
        <dbReference type="EC" id="3.2.2.27"/>
    </reaction>
</comment>
<evidence type="ECO:0000256" key="11">
    <source>
        <dbReference type="RuleBase" id="RU003780"/>
    </source>
</evidence>
<dbReference type="SMART" id="SM00986">
    <property type="entry name" value="UDG"/>
    <property type="match status" value="1"/>
</dbReference>
<dbReference type="Gene3D" id="3.40.470.10">
    <property type="entry name" value="Uracil-DNA glycosylase-like domain"/>
    <property type="match status" value="1"/>
</dbReference>
<evidence type="ECO:0000256" key="4">
    <source>
        <dbReference type="ARBA" id="ARBA00012030"/>
    </source>
</evidence>
<keyword evidence="9" id="KW-0963">Cytoplasm</keyword>
<evidence type="ECO:0000256" key="7">
    <source>
        <dbReference type="ARBA" id="ARBA00022801"/>
    </source>
</evidence>
<evidence type="ECO:0000256" key="8">
    <source>
        <dbReference type="ARBA" id="ARBA00023204"/>
    </source>
</evidence>
<dbReference type="InterPro" id="IPR036895">
    <property type="entry name" value="Uracil-DNA_glycosylase-like_sf"/>
</dbReference>
<reference evidence="14" key="1">
    <citation type="submission" date="2016-10" db="EMBL/GenBank/DDBJ databases">
        <authorList>
            <person name="Varghese N."/>
            <person name="Submissions S."/>
        </authorList>
    </citation>
    <scope>NUCLEOTIDE SEQUENCE [LARGE SCALE GENOMIC DNA]</scope>
    <source>
        <strain evidence="14">DSM 18733</strain>
    </source>
</reference>
<dbReference type="HAMAP" id="MF_00148">
    <property type="entry name" value="UDG"/>
    <property type="match status" value="1"/>
</dbReference>
<dbReference type="SMART" id="SM00987">
    <property type="entry name" value="UreE_C"/>
    <property type="match status" value="1"/>
</dbReference>
<evidence type="ECO:0000313" key="14">
    <source>
        <dbReference type="Proteomes" id="UP000199421"/>
    </source>
</evidence>
<dbReference type="InterPro" id="IPR005122">
    <property type="entry name" value="Uracil-DNA_glycosylase-like"/>
</dbReference>
<dbReference type="RefSeq" id="WP_093321990.1">
    <property type="nucleotide sequence ID" value="NZ_FOAF01000001.1"/>
</dbReference>
<dbReference type="GO" id="GO:0004844">
    <property type="term" value="F:uracil DNA N-glycosylase activity"/>
    <property type="evidence" value="ECO:0007669"/>
    <property type="project" value="UniProtKB-UniRule"/>
</dbReference>
<organism evidence="13 14">
    <name type="scientific">Olivibacter domesticus</name>
    <name type="common">Pseudosphingobacterium domesticum</name>
    <dbReference type="NCBI Taxonomy" id="407022"/>
    <lineage>
        <taxon>Bacteria</taxon>
        <taxon>Pseudomonadati</taxon>
        <taxon>Bacteroidota</taxon>
        <taxon>Sphingobacteriia</taxon>
        <taxon>Sphingobacteriales</taxon>
        <taxon>Sphingobacteriaceae</taxon>
        <taxon>Olivibacter</taxon>
    </lineage>
</organism>
<dbReference type="Proteomes" id="UP000199421">
    <property type="component" value="Unassembled WGS sequence"/>
</dbReference>
<comment type="function">
    <text evidence="2 9 11">Excises uracil residues from the DNA which can arise as a result of misincorporation of dUMP residues by DNA polymerase or due to deamination of cytosine.</text>
</comment>
<evidence type="ECO:0000256" key="5">
    <source>
        <dbReference type="ARBA" id="ARBA00018429"/>
    </source>
</evidence>
<dbReference type="NCBIfam" id="NF003588">
    <property type="entry name" value="PRK05254.1-1"/>
    <property type="match status" value="1"/>
</dbReference>
<dbReference type="InterPro" id="IPR018085">
    <property type="entry name" value="Ura-DNA_Glyclase_AS"/>
</dbReference>
<keyword evidence="6 9" id="KW-0227">DNA damage</keyword>
<dbReference type="GO" id="GO:0097510">
    <property type="term" value="P:base-excision repair, AP site formation via deaminated base removal"/>
    <property type="evidence" value="ECO:0007669"/>
    <property type="project" value="TreeGrafter"/>
</dbReference>
<feature type="active site" description="Proton acceptor" evidence="9 10">
    <location>
        <position position="65"/>
    </location>
</feature>
<proteinExistence type="inferred from homology"/>
<evidence type="ECO:0000256" key="3">
    <source>
        <dbReference type="ARBA" id="ARBA00008184"/>
    </source>
</evidence>
<dbReference type="Pfam" id="PF03167">
    <property type="entry name" value="UDG"/>
    <property type="match status" value="1"/>
</dbReference>
<dbReference type="NCBIfam" id="NF003592">
    <property type="entry name" value="PRK05254.1-5"/>
    <property type="match status" value="1"/>
</dbReference>
<dbReference type="NCBIfam" id="NF003591">
    <property type="entry name" value="PRK05254.1-4"/>
    <property type="match status" value="1"/>
</dbReference>
<dbReference type="PANTHER" id="PTHR11264">
    <property type="entry name" value="URACIL-DNA GLYCOSYLASE"/>
    <property type="match status" value="1"/>
</dbReference>
<keyword evidence="8 9" id="KW-0234">DNA repair</keyword>
<dbReference type="SUPFAM" id="SSF52141">
    <property type="entry name" value="Uracil-DNA glycosylase-like"/>
    <property type="match status" value="1"/>
</dbReference>
<dbReference type="PROSITE" id="PS00130">
    <property type="entry name" value="U_DNA_GLYCOSYLASE"/>
    <property type="match status" value="1"/>
</dbReference>
<comment type="similarity">
    <text evidence="3 9 11">Belongs to the uracil-DNA glycosylase (UDG) superfamily. UNG family.</text>
</comment>
<dbReference type="OrthoDB" id="9804372at2"/>
<dbReference type="GO" id="GO:0005737">
    <property type="term" value="C:cytoplasm"/>
    <property type="evidence" value="ECO:0007669"/>
    <property type="project" value="UniProtKB-SubCell"/>
</dbReference>
<feature type="domain" description="Uracil-DNA glycosylase-like" evidence="12">
    <location>
        <begin position="50"/>
        <end position="211"/>
    </location>
</feature>
<dbReference type="AlphaFoldDB" id="A0A1H7LLQ2"/>
<protein>
    <recommendedName>
        <fullName evidence="5 9">Uracil-DNA glycosylase</fullName>
        <shortName evidence="9">UDG</shortName>
        <ecNumber evidence="4 9">3.2.2.27</ecNumber>
    </recommendedName>
</protein>